<dbReference type="InterPro" id="IPR049326">
    <property type="entry name" value="Rhodopsin_dom_fungi"/>
</dbReference>
<keyword evidence="2 6" id="KW-0812">Transmembrane</keyword>
<evidence type="ECO:0000256" key="1">
    <source>
        <dbReference type="ARBA" id="ARBA00004141"/>
    </source>
</evidence>
<dbReference type="Proteomes" id="UP001392437">
    <property type="component" value="Unassembled WGS sequence"/>
</dbReference>
<comment type="caution">
    <text evidence="8">The sequence shown here is derived from an EMBL/GenBank/DDBJ whole genome shotgun (WGS) entry which is preliminary data.</text>
</comment>
<dbReference type="PANTHER" id="PTHR33048:SF47">
    <property type="entry name" value="INTEGRAL MEMBRANE PROTEIN-RELATED"/>
    <property type="match status" value="1"/>
</dbReference>
<keyword evidence="3 6" id="KW-1133">Transmembrane helix</keyword>
<dbReference type="InterPro" id="IPR052337">
    <property type="entry name" value="SAT4-like"/>
</dbReference>
<evidence type="ECO:0000256" key="3">
    <source>
        <dbReference type="ARBA" id="ARBA00022989"/>
    </source>
</evidence>
<evidence type="ECO:0000256" key="6">
    <source>
        <dbReference type="SAM" id="Phobius"/>
    </source>
</evidence>
<evidence type="ECO:0000256" key="2">
    <source>
        <dbReference type="ARBA" id="ARBA00022692"/>
    </source>
</evidence>
<reference evidence="8 9" key="1">
    <citation type="submission" date="2023-01" db="EMBL/GenBank/DDBJ databases">
        <title>Analysis of 21 Apiospora genomes using comparative genomics revels a genus with tremendous synthesis potential of carbohydrate active enzymes and secondary metabolites.</title>
        <authorList>
            <person name="Sorensen T."/>
        </authorList>
    </citation>
    <scope>NUCLEOTIDE SEQUENCE [LARGE SCALE GENOMIC DNA]</scope>
    <source>
        <strain evidence="8 9">CBS 117206</strain>
    </source>
</reference>
<dbReference type="AlphaFoldDB" id="A0AAW0Q4P2"/>
<feature type="transmembrane region" description="Helical" evidence="6">
    <location>
        <begin position="117"/>
        <end position="140"/>
    </location>
</feature>
<sequence length="349" mass="38561">MATNYGMGQHVVDISSMELMNFLLLHYIGMGSFIMSSVCVKLALLFQYLRVFSGEPRTTRICQGLIVFTMLYGFVICFMAWFPCFPPVAQWDMSRSPGSARCYGFGASTSSGLYDTFVTVTGTSVVLNLVILLVATPLYFRKGVDTRLRLGLTAMLIMGGFVNSMAIWRLIHVHLIAAKSGMYPTFDPTWYAPTTVMLAVLEVNGATVCASIPLAASRLSRFSSSPPPALGSKGIMVTRDVRIERTPRHSLACEKHAVDEQLDGHLDNSWIAPPEWRQKSECSTDYTSQKKKKKKRKGGIVVEVEELGCCDGEGLNSHYRDSFIRAQVDPFNTYGRVRSVITAGPNDGC</sequence>
<protein>
    <recommendedName>
        <fullName evidence="7">Rhodopsin domain-containing protein</fullName>
    </recommendedName>
</protein>
<dbReference type="GO" id="GO:0016020">
    <property type="term" value="C:membrane"/>
    <property type="evidence" value="ECO:0007669"/>
    <property type="project" value="UniProtKB-SubCell"/>
</dbReference>
<feature type="transmembrane region" description="Helical" evidence="6">
    <location>
        <begin position="191"/>
        <end position="216"/>
    </location>
</feature>
<feature type="transmembrane region" description="Helical" evidence="6">
    <location>
        <begin position="152"/>
        <end position="171"/>
    </location>
</feature>
<accession>A0AAW0Q4P2</accession>
<feature type="transmembrane region" description="Helical" evidence="6">
    <location>
        <begin position="24"/>
        <end position="49"/>
    </location>
</feature>
<keyword evidence="4 6" id="KW-0472">Membrane</keyword>
<evidence type="ECO:0000256" key="5">
    <source>
        <dbReference type="ARBA" id="ARBA00038359"/>
    </source>
</evidence>
<dbReference type="EMBL" id="JAQQWP010000011">
    <property type="protein sequence ID" value="KAK8095611.1"/>
    <property type="molecule type" value="Genomic_DNA"/>
</dbReference>
<gene>
    <name evidence="8" type="ORF">PG999_013633</name>
</gene>
<organism evidence="8 9">
    <name type="scientific">Apiospora kogelbergensis</name>
    <dbReference type="NCBI Taxonomy" id="1337665"/>
    <lineage>
        <taxon>Eukaryota</taxon>
        <taxon>Fungi</taxon>
        <taxon>Dikarya</taxon>
        <taxon>Ascomycota</taxon>
        <taxon>Pezizomycotina</taxon>
        <taxon>Sordariomycetes</taxon>
        <taxon>Xylariomycetidae</taxon>
        <taxon>Amphisphaeriales</taxon>
        <taxon>Apiosporaceae</taxon>
        <taxon>Apiospora</taxon>
    </lineage>
</organism>
<dbReference type="Pfam" id="PF20684">
    <property type="entry name" value="Fung_rhodopsin"/>
    <property type="match status" value="1"/>
</dbReference>
<keyword evidence="9" id="KW-1185">Reference proteome</keyword>
<feature type="domain" description="Rhodopsin" evidence="7">
    <location>
        <begin position="2"/>
        <end position="219"/>
    </location>
</feature>
<evidence type="ECO:0000313" key="9">
    <source>
        <dbReference type="Proteomes" id="UP001392437"/>
    </source>
</evidence>
<dbReference type="PANTHER" id="PTHR33048">
    <property type="entry name" value="PTH11-LIKE INTEGRAL MEMBRANE PROTEIN (AFU_ORTHOLOGUE AFUA_5G11245)"/>
    <property type="match status" value="1"/>
</dbReference>
<evidence type="ECO:0000259" key="7">
    <source>
        <dbReference type="Pfam" id="PF20684"/>
    </source>
</evidence>
<proteinExistence type="inferred from homology"/>
<comment type="subcellular location">
    <subcellularLocation>
        <location evidence="1">Membrane</location>
        <topology evidence="1">Multi-pass membrane protein</topology>
    </subcellularLocation>
</comment>
<evidence type="ECO:0000313" key="8">
    <source>
        <dbReference type="EMBL" id="KAK8095611.1"/>
    </source>
</evidence>
<feature type="transmembrane region" description="Helical" evidence="6">
    <location>
        <begin position="61"/>
        <end position="82"/>
    </location>
</feature>
<name>A0AAW0Q4P2_9PEZI</name>
<evidence type="ECO:0000256" key="4">
    <source>
        <dbReference type="ARBA" id="ARBA00023136"/>
    </source>
</evidence>
<comment type="similarity">
    <text evidence="5">Belongs to the SAT4 family.</text>
</comment>